<dbReference type="Pfam" id="PF22486">
    <property type="entry name" value="MATH_2"/>
    <property type="match status" value="1"/>
</dbReference>
<feature type="domain" description="BTB" evidence="3">
    <location>
        <begin position="196"/>
        <end position="264"/>
    </location>
</feature>
<dbReference type="SUPFAM" id="SSF49599">
    <property type="entry name" value="TRAF domain-like"/>
    <property type="match status" value="1"/>
</dbReference>
<evidence type="ECO:0000313" key="5">
    <source>
        <dbReference type="EMBL" id="CAL4916806.1"/>
    </source>
</evidence>
<dbReference type="InterPro" id="IPR002083">
    <property type="entry name" value="MATH/TRAF_dom"/>
</dbReference>
<evidence type="ECO:0000256" key="1">
    <source>
        <dbReference type="ARBA" id="ARBA00004906"/>
    </source>
</evidence>
<organism evidence="6 8">
    <name type="scientific">Urochloa decumbens</name>
    <dbReference type="NCBI Taxonomy" id="240449"/>
    <lineage>
        <taxon>Eukaryota</taxon>
        <taxon>Viridiplantae</taxon>
        <taxon>Streptophyta</taxon>
        <taxon>Embryophyta</taxon>
        <taxon>Tracheophyta</taxon>
        <taxon>Spermatophyta</taxon>
        <taxon>Magnoliopsida</taxon>
        <taxon>Liliopsida</taxon>
        <taxon>Poales</taxon>
        <taxon>Poaceae</taxon>
        <taxon>PACMAD clade</taxon>
        <taxon>Panicoideae</taxon>
        <taxon>Panicodae</taxon>
        <taxon>Paniceae</taxon>
        <taxon>Melinidinae</taxon>
        <taxon>Urochloa</taxon>
    </lineage>
</organism>
<dbReference type="PANTHER" id="PTHR26379:SF295">
    <property type="entry name" value="OS10G0429651 PROTEIN"/>
    <property type="match status" value="1"/>
</dbReference>
<keyword evidence="8" id="KW-1185">Reference proteome</keyword>
<dbReference type="Proteomes" id="UP001497457">
    <property type="component" value="Chromosome 16b"/>
</dbReference>
<dbReference type="InterPro" id="IPR011333">
    <property type="entry name" value="SKP1/BTB/POZ_sf"/>
</dbReference>
<feature type="domain" description="BTB" evidence="3">
    <location>
        <begin position="404"/>
        <end position="472"/>
    </location>
</feature>
<evidence type="ECO:0000313" key="7">
    <source>
        <dbReference type="EMBL" id="CAL4941961.1"/>
    </source>
</evidence>
<comment type="pathway">
    <text evidence="1">Protein modification; protein ubiquitination.</text>
</comment>
<dbReference type="AlphaFoldDB" id="A0ABC8XYP3"/>
<evidence type="ECO:0000259" key="3">
    <source>
        <dbReference type="PROSITE" id="PS50097"/>
    </source>
</evidence>
<reference evidence="8" key="1">
    <citation type="submission" date="2024-06" db="EMBL/GenBank/DDBJ databases">
        <authorList>
            <person name="Ryan C."/>
        </authorList>
    </citation>
    <scope>NUCLEOTIDE SEQUENCE [LARGE SCALE GENOMIC DNA]</scope>
</reference>
<dbReference type="PROSITE" id="PS50144">
    <property type="entry name" value="MATH"/>
    <property type="match status" value="1"/>
</dbReference>
<dbReference type="InterPro" id="IPR000210">
    <property type="entry name" value="BTB/POZ_dom"/>
</dbReference>
<dbReference type="EMBL" id="OZ075126">
    <property type="protein sequence ID" value="CAL4941961.1"/>
    <property type="molecule type" value="Genomic_DNA"/>
</dbReference>
<dbReference type="EMBL" id="OZ075125">
    <property type="protein sequence ID" value="CAL4933567.1"/>
    <property type="molecule type" value="Genomic_DNA"/>
</dbReference>
<dbReference type="Gene3D" id="1.25.40.420">
    <property type="match status" value="2"/>
</dbReference>
<evidence type="ECO:0000256" key="2">
    <source>
        <dbReference type="ARBA" id="ARBA00010846"/>
    </source>
</evidence>
<dbReference type="InterPro" id="IPR045005">
    <property type="entry name" value="BPM1-6"/>
</dbReference>
<dbReference type="Gene3D" id="3.30.710.10">
    <property type="entry name" value="Potassium Channel Kv1.1, Chain A"/>
    <property type="match status" value="2"/>
</dbReference>
<dbReference type="EMBL" id="OZ075123">
    <property type="protein sequence ID" value="CAL4916806.1"/>
    <property type="molecule type" value="Genomic_DNA"/>
</dbReference>
<evidence type="ECO:0000259" key="4">
    <source>
        <dbReference type="PROSITE" id="PS50144"/>
    </source>
</evidence>
<proteinExistence type="inferred from homology"/>
<feature type="domain" description="MATH" evidence="4">
    <location>
        <begin position="29"/>
        <end position="159"/>
    </location>
</feature>
<reference evidence="6 8" key="2">
    <citation type="submission" date="2024-10" db="EMBL/GenBank/DDBJ databases">
        <authorList>
            <person name="Ryan C."/>
        </authorList>
    </citation>
    <scope>NUCLEOTIDE SEQUENCE [LARGE SCALE GENOMIC DNA]</scope>
</reference>
<sequence>MAFTGISFIGNGTPLTQSASSISAARDDSAYHLLVVQGYSSTKKYTPNGKCIRSRRFRVGGYRWLIEYYPNGSLSEDPGCLSFYLYLDEDHAVEVPVEAEVQCRFGFVNQDVGKYYLGSEKRCYFSSHGCWRCLGVHRREDFELYHLKMSDNFTVRFDVKVTKKAVHNSAAVPFVVVPPPDIGKHLNGLLLSGDGADVTFEVNGEAFIAHRCVLASRSSVFKAELFGPMVEGTTSNVIRIDDIDAHVFKLLLAFIYSDSVPEEDEEEDKDMGVIWQHLLVAADRYDLQRLRLMCEVRLCRNINTTTVVPILVLAEQHYCRGLKEACLDFLSSPTNLQEVVADGVLDHLLISSCPSVLKELIVKLALKFDDNFGDASEAVLPLLEVPESDLHQHLSWLLKSEEGTDVTFQVGSETLSAHRCVLAARSTVFRAELFGQMKEDSTNSVIRIDDMEANVFRLLLTFIYSDSVPNMKEDEKEQLEKNEDDDSDVTWQQLLMAADRYDLQRMRIICQVSLCKCIRVTTVVKFLVLAEKHNYRWLKESCLDFLEIPANLQEVMAAGGLNNLSSCSSILIDLIAKLASLKRDN</sequence>
<dbReference type="PANTHER" id="PTHR26379">
    <property type="entry name" value="BTB/POZ AND MATH DOMAIN-CONTAINING PROTEIN 1"/>
    <property type="match status" value="1"/>
</dbReference>
<accession>A0ABC8XYP3</accession>
<name>A0ABC8XYP3_9POAL</name>
<dbReference type="Proteomes" id="UP001497457">
    <property type="component" value="Chromosome 15b"/>
</dbReference>
<protein>
    <submittedName>
        <fullName evidence="6">Uncharacterized protein</fullName>
    </submittedName>
</protein>
<dbReference type="Pfam" id="PF00651">
    <property type="entry name" value="BTB"/>
    <property type="match status" value="2"/>
</dbReference>
<dbReference type="PROSITE" id="PS50097">
    <property type="entry name" value="BTB"/>
    <property type="match status" value="2"/>
</dbReference>
<dbReference type="Gene3D" id="2.60.210.10">
    <property type="entry name" value="Apoptosis, Tumor Necrosis Factor Receptor Associated Protein 2, Chain A"/>
    <property type="match status" value="1"/>
</dbReference>
<dbReference type="Proteomes" id="UP001497457">
    <property type="component" value="Chromosome 13rd"/>
</dbReference>
<evidence type="ECO:0000313" key="8">
    <source>
        <dbReference type="Proteomes" id="UP001497457"/>
    </source>
</evidence>
<dbReference type="InterPro" id="IPR056423">
    <property type="entry name" value="BACK_BPM_SPOP"/>
</dbReference>
<dbReference type="Pfam" id="PF24570">
    <property type="entry name" value="BACK_BPM_SPOP"/>
    <property type="match status" value="2"/>
</dbReference>
<dbReference type="SUPFAM" id="SSF54695">
    <property type="entry name" value="POZ domain"/>
    <property type="match status" value="2"/>
</dbReference>
<comment type="similarity">
    <text evidence="2">Belongs to the Tdpoz family.</text>
</comment>
<dbReference type="CDD" id="cd00121">
    <property type="entry name" value="MATH"/>
    <property type="match status" value="1"/>
</dbReference>
<dbReference type="SMART" id="SM00225">
    <property type="entry name" value="BTB"/>
    <property type="match status" value="2"/>
</dbReference>
<gene>
    <name evidence="5" type="ORF">URODEC1_LOCUS18203</name>
    <name evidence="6" type="ORF">URODEC1_LOCUS28207</name>
    <name evidence="7" type="ORF">URODEC1_LOCUS33312</name>
</gene>
<evidence type="ECO:0000313" key="6">
    <source>
        <dbReference type="EMBL" id="CAL4933567.1"/>
    </source>
</evidence>
<dbReference type="InterPro" id="IPR008974">
    <property type="entry name" value="TRAF-like"/>
</dbReference>
<dbReference type="CDD" id="cd18280">
    <property type="entry name" value="BTB_POZ_BPM_plant"/>
    <property type="match status" value="1"/>
</dbReference>